<dbReference type="Gene3D" id="2.60.120.200">
    <property type="match status" value="1"/>
</dbReference>
<comment type="catalytic activity">
    <reaction evidence="1">
        <text>Random endo-hydrolysis of N-acetyl-beta-D-glucosaminide (1-&gt;4)-beta-linkages in chitin and chitodextrins.</text>
        <dbReference type="EC" id="3.2.1.14"/>
    </reaction>
</comment>
<dbReference type="GO" id="GO:0031505">
    <property type="term" value="P:fungal-type cell wall organization"/>
    <property type="evidence" value="ECO:0007669"/>
    <property type="project" value="TreeGrafter"/>
</dbReference>
<name>A0AAD4HX90_9PEZI</name>
<evidence type="ECO:0000256" key="20">
    <source>
        <dbReference type="SAM" id="SignalP"/>
    </source>
</evidence>
<evidence type="ECO:0000256" key="18">
    <source>
        <dbReference type="PIRSR" id="PIRSR037299-2"/>
    </source>
</evidence>
<evidence type="ECO:0000256" key="9">
    <source>
        <dbReference type="ARBA" id="ARBA00023136"/>
    </source>
</evidence>
<proteinExistence type="inferred from homology"/>
<feature type="compositionally biased region" description="Polar residues" evidence="19">
    <location>
        <begin position="325"/>
        <end position="336"/>
    </location>
</feature>
<evidence type="ECO:0000256" key="2">
    <source>
        <dbReference type="ARBA" id="ARBA00004196"/>
    </source>
</evidence>
<keyword evidence="11" id="KW-0325">Glycoprotein</keyword>
<dbReference type="SUPFAM" id="SSF49899">
    <property type="entry name" value="Concanavalin A-like lectins/glucanases"/>
    <property type="match status" value="1"/>
</dbReference>
<evidence type="ECO:0000256" key="12">
    <source>
        <dbReference type="ARBA" id="ARBA00023288"/>
    </source>
</evidence>
<keyword evidence="4" id="KW-0336">GPI-anchor</keyword>
<keyword evidence="13" id="KW-0326">Glycosidase</keyword>
<dbReference type="GO" id="GO:0016757">
    <property type="term" value="F:glycosyltransferase activity"/>
    <property type="evidence" value="ECO:0007669"/>
    <property type="project" value="UniProtKB-KW"/>
</dbReference>
<dbReference type="Proteomes" id="UP001197093">
    <property type="component" value="Unassembled WGS sequence"/>
</dbReference>
<dbReference type="GO" id="GO:0098552">
    <property type="term" value="C:side of membrane"/>
    <property type="evidence" value="ECO:0007669"/>
    <property type="project" value="UniProtKB-KW"/>
</dbReference>
<dbReference type="GO" id="GO:0008843">
    <property type="term" value="F:endochitinase activity"/>
    <property type="evidence" value="ECO:0007669"/>
    <property type="project" value="UniProtKB-EC"/>
</dbReference>
<dbReference type="PIRSF" id="PIRSF037299">
    <property type="entry name" value="Glycosidase_CRH1_prd"/>
    <property type="match status" value="1"/>
</dbReference>
<protein>
    <recommendedName>
        <fullName evidence="16">Crh-like protein</fullName>
        <ecNumber evidence="16">3.2.-.-</ecNumber>
    </recommendedName>
</protein>
<evidence type="ECO:0000256" key="7">
    <source>
        <dbReference type="ARBA" id="ARBA00022729"/>
    </source>
</evidence>
<gene>
    <name evidence="22" type="ORF">NEMBOFW57_008490</name>
</gene>
<feature type="active site" description="Proton donor" evidence="17">
    <location>
        <position position="124"/>
    </location>
</feature>
<feature type="active site" description="Nucleophile" evidence="17">
    <location>
        <position position="120"/>
    </location>
</feature>
<dbReference type="InterPro" id="IPR050546">
    <property type="entry name" value="Glycosyl_Hydrlase_16"/>
</dbReference>
<dbReference type="EMBL" id="JAHCVI010000004">
    <property type="protein sequence ID" value="KAG7286185.1"/>
    <property type="molecule type" value="Genomic_DNA"/>
</dbReference>
<comment type="subcellular location">
    <subcellularLocation>
        <location evidence="2">Cell envelope</location>
    </subcellularLocation>
    <subcellularLocation>
        <location evidence="3">Membrane</location>
        <topology evidence="3">Lipid-anchor</topology>
        <topology evidence="3">GPI-anchor</topology>
    </subcellularLocation>
</comment>
<keyword evidence="7 20" id="KW-0732">Signal</keyword>
<dbReference type="InterPro" id="IPR013320">
    <property type="entry name" value="ConA-like_dom_sf"/>
</dbReference>
<evidence type="ECO:0000256" key="6">
    <source>
        <dbReference type="ARBA" id="ARBA00022679"/>
    </source>
</evidence>
<evidence type="ECO:0000313" key="22">
    <source>
        <dbReference type="EMBL" id="KAG7286185.1"/>
    </source>
</evidence>
<sequence>MLPKFLTTVALAASLVSAQTFTDCDPTKRDGCPNPKAVGSKPVDIDFRKGANSFFKVADGTSLKYDNNLGAVFSINKETDAPTISSSKYIFFGQVDVTVRAARGVGIVTSFVLQSDDLDEIDWEWLGGDLTEVQTNFFSKGCTDTYDRGGFSPVTDPVNQFHTYTIKWTPTQLDWLIDGVVVRTLMNTGVKGCAGYPQSPMQIKLGTWVAGRKDAPQGTIEWAGGLANFGDIPFDGYYQSLRIVDYMGGQGATEATEYHYTDRSGSWQSIKVVNNGEESDSSSTSKTSTAKPTGSTTAKPSSSATTLATLTSSHSASSNGTITSGSIKPTGTSGNQVSGTTTAATSVSTGAAPTMVGNMAAIGAAALLGYLAL</sequence>
<accession>A0AAD4HX90</accession>
<evidence type="ECO:0000256" key="17">
    <source>
        <dbReference type="PIRSR" id="PIRSR037299-1"/>
    </source>
</evidence>
<keyword evidence="12" id="KW-0449">Lipoprotein</keyword>
<dbReference type="PANTHER" id="PTHR10963">
    <property type="entry name" value="GLYCOSYL HYDROLASE-RELATED"/>
    <property type="match status" value="1"/>
</dbReference>
<organism evidence="22 23">
    <name type="scientific">Staphylotrichum longicolle</name>
    <dbReference type="NCBI Taxonomy" id="669026"/>
    <lineage>
        <taxon>Eukaryota</taxon>
        <taxon>Fungi</taxon>
        <taxon>Dikarya</taxon>
        <taxon>Ascomycota</taxon>
        <taxon>Pezizomycotina</taxon>
        <taxon>Sordariomycetes</taxon>
        <taxon>Sordariomycetidae</taxon>
        <taxon>Sordariales</taxon>
        <taxon>Chaetomiaceae</taxon>
        <taxon>Staphylotrichum</taxon>
    </lineage>
</organism>
<dbReference type="InterPro" id="IPR017168">
    <property type="entry name" value="CHR-like"/>
</dbReference>
<reference evidence="22" key="1">
    <citation type="submission" date="2023-02" db="EMBL/GenBank/DDBJ databases">
        <authorList>
            <person name="Palmer J.M."/>
        </authorList>
    </citation>
    <scope>NUCLEOTIDE SEQUENCE</scope>
    <source>
        <strain evidence="22">FW57</strain>
    </source>
</reference>
<feature type="disulfide bond" evidence="18">
    <location>
        <begin position="24"/>
        <end position="32"/>
    </location>
</feature>
<dbReference type="EC" id="3.2.-.-" evidence="16"/>
<feature type="compositionally biased region" description="Low complexity" evidence="19">
    <location>
        <begin position="281"/>
        <end position="324"/>
    </location>
</feature>
<evidence type="ECO:0000256" key="16">
    <source>
        <dbReference type="PIRNR" id="PIRNR037299"/>
    </source>
</evidence>
<evidence type="ECO:0000256" key="13">
    <source>
        <dbReference type="ARBA" id="ARBA00023295"/>
    </source>
</evidence>
<feature type="region of interest" description="Disordered" evidence="19">
    <location>
        <begin position="275"/>
        <end position="341"/>
    </location>
</feature>
<evidence type="ECO:0000256" key="14">
    <source>
        <dbReference type="ARBA" id="ARBA00023316"/>
    </source>
</evidence>
<dbReference type="PANTHER" id="PTHR10963:SF68">
    <property type="entry name" value="GLYCOSIDASE CRH1-RELATED"/>
    <property type="match status" value="1"/>
</dbReference>
<evidence type="ECO:0000256" key="11">
    <source>
        <dbReference type="ARBA" id="ARBA00023180"/>
    </source>
</evidence>
<dbReference type="GO" id="GO:0005975">
    <property type="term" value="P:carbohydrate metabolic process"/>
    <property type="evidence" value="ECO:0007669"/>
    <property type="project" value="InterPro"/>
</dbReference>
<feature type="signal peptide" evidence="20">
    <location>
        <begin position="1"/>
        <end position="18"/>
    </location>
</feature>
<keyword evidence="23" id="KW-1185">Reference proteome</keyword>
<dbReference type="GO" id="GO:0009277">
    <property type="term" value="C:fungal-type cell wall"/>
    <property type="evidence" value="ECO:0007669"/>
    <property type="project" value="TreeGrafter"/>
</dbReference>
<evidence type="ECO:0000313" key="23">
    <source>
        <dbReference type="Proteomes" id="UP001197093"/>
    </source>
</evidence>
<evidence type="ECO:0000256" key="10">
    <source>
        <dbReference type="ARBA" id="ARBA00023157"/>
    </source>
</evidence>
<comment type="caution">
    <text evidence="22">The sequence shown here is derived from an EMBL/GenBank/DDBJ whole genome shotgun (WGS) entry which is preliminary data.</text>
</comment>
<dbReference type="Pfam" id="PF00722">
    <property type="entry name" value="Glyco_hydro_16"/>
    <property type="match status" value="1"/>
</dbReference>
<keyword evidence="9 16" id="KW-0472">Membrane</keyword>
<comment type="similarity">
    <text evidence="15">Belongs to the glycosyl hydrolase 16 family. CRH1 subfamily.</text>
</comment>
<keyword evidence="5" id="KW-0328">Glycosyltransferase</keyword>
<evidence type="ECO:0000256" key="1">
    <source>
        <dbReference type="ARBA" id="ARBA00000822"/>
    </source>
</evidence>
<dbReference type="AlphaFoldDB" id="A0AAD4HX90"/>
<evidence type="ECO:0000256" key="5">
    <source>
        <dbReference type="ARBA" id="ARBA00022676"/>
    </source>
</evidence>
<keyword evidence="10 18" id="KW-1015">Disulfide bond</keyword>
<feature type="chain" id="PRO_5042096517" description="Crh-like protein" evidence="20">
    <location>
        <begin position="19"/>
        <end position="373"/>
    </location>
</feature>
<keyword evidence="6" id="KW-0808">Transferase</keyword>
<evidence type="ECO:0000256" key="19">
    <source>
        <dbReference type="SAM" id="MobiDB-lite"/>
    </source>
</evidence>
<evidence type="ECO:0000256" key="4">
    <source>
        <dbReference type="ARBA" id="ARBA00022622"/>
    </source>
</evidence>
<evidence type="ECO:0000256" key="3">
    <source>
        <dbReference type="ARBA" id="ARBA00004589"/>
    </source>
</evidence>
<evidence type="ECO:0000259" key="21">
    <source>
        <dbReference type="PROSITE" id="PS51762"/>
    </source>
</evidence>
<dbReference type="InterPro" id="IPR000757">
    <property type="entry name" value="Beta-glucanase-like"/>
</dbReference>
<dbReference type="PROSITE" id="PS51762">
    <property type="entry name" value="GH16_2"/>
    <property type="match status" value="1"/>
</dbReference>
<keyword evidence="14" id="KW-0961">Cell wall biogenesis/degradation</keyword>
<dbReference type="CDD" id="cd02183">
    <property type="entry name" value="GH16_fungal_CRH1_transglycosylase"/>
    <property type="match status" value="1"/>
</dbReference>
<evidence type="ECO:0000256" key="15">
    <source>
        <dbReference type="ARBA" id="ARBA00038074"/>
    </source>
</evidence>
<feature type="domain" description="GH16" evidence="21">
    <location>
        <begin position="27"/>
        <end position="255"/>
    </location>
</feature>
<evidence type="ECO:0000256" key="8">
    <source>
        <dbReference type="ARBA" id="ARBA00022801"/>
    </source>
</evidence>
<keyword evidence="8 16" id="KW-0378">Hydrolase</keyword>